<dbReference type="Proteomes" id="UP000039021">
    <property type="component" value="Unassembled WGS sequence"/>
</dbReference>
<evidence type="ECO:0000313" key="3">
    <source>
        <dbReference type="Proteomes" id="UP000039021"/>
    </source>
</evidence>
<dbReference type="AlphaFoldDB" id="A0A916LB09"/>
<proteinExistence type="predicted"/>
<dbReference type="EMBL" id="CSBK01000970">
    <property type="protein sequence ID" value="COY16222.1"/>
    <property type="molecule type" value="Genomic_DNA"/>
</dbReference>
<gene>
    <name evidence="2" type="ORF">ERS007739_02205</name>
</gene>
<reference evidence="3" key="1">
    <citation type="submission" date="2015-03" db="EMBL/GenBank/DDBJ databases">
        <authorList>
            <consortium name="Pathogen Informatics"/>
        </authorList>
    </citation>
    <scope>NUCLEOTIDE SEQUENCE [LARGE SCALE GENOMIC DNA]</scope>
    <source>
        <strain evidence="3">N09902308</strain>
    </source>
</reference>
<name>A0A916LB09_MYCTX</name>
<comment type="caution">
    <text evidence="2">The sequence shown here is derived from an EMBL/GenBank/DDBJ whole genome shotgun (WGS) entry which is preliminary data.</text>
</comment>
<organism evidence="2 3">
    <name type="scientific">Mycobacterium tuberculosis</name>
    <dbReference type="NCBI Taxonomy" id="1773"/>
    <lineage>
        <taxon>Bacteria</taxon>
        <taxon>Bacillati</taxon>
        <taxon>Actinomycetota</taxon>
        <taxon>Actinomycetes</taxon>
        <taxon>Mycobacteriales</taxon>
        <taxon>Mycobacteriaceae</taxon>
        <taxon>Mycobacterium</taxon>
        <taxon>Mycobacterium tuberculosis complex</taxon>
    </lineage>
</organism>
<feature type="region of interest" description="Disordered" evidence="1">
    <location>
        <begin position="1"/>
        <end position="22"/>
    </location>
</feature>
<evidence type="ECO:0000256" key="1">
    <source>
        <dbReference type="SAM" id="MobiDB-lite"/>
    </source>
</evidence>
<protein>
    <submittedName>
        <fullName evidence="2">Uncharacterized protein</fullName>
    </submittedName>
</protein>
<sequence>MASTRRPAAVSLSTVAATSARSSPKVCARSVVITRPLSRTACSTVNSLMN</sequence>
<accession>A0A916LB09</accession>
<feature type="compositionally biased region" description="Low complexity" evidence="1">
    <location>
        <begin position="8"/>
        <end position="22"/>
    </location>
</feature>
<evidence type="ECO:0000313" key="2">
    <source>
        <dbReference type="EMBL" id="COY16222.1"/>
    </source>
</evidence>